<evidence type="ECO:0000313" key="3">
    <source>
        <dbReference type="EnsemblMetazoa" id="XP_003724559"/>
    </source>
</evidence>
<dbReference type="EnsemblMetazoa" id="XM_003724511">
    <property type="protein sequence ID" value="XP_003724559"/>
    <property type="gene ID" value="LOC100892294"/>
</dbReference>
<feature type="region of interest" description="Disordered" evidence="2">
    <location>
        <begin position="85"/>
        <end position="106"/>
    </location>
</feature>
<evidence type="ECO:0000256" key="1">
    <source>
        <dbReference type="SAM" id="Coils"/>
    </source>
</evidence>
<reference evidence="4" key="1">
    <citation type="submission" date="2015-02" db="EMBL/GenBank/DDBJ databases">
        <title>Genome sequencing for Strongylocentrotus purpuratus.</title>
        <authorList>
            <person name="Murali S."/>
            <person name="Liu Y."/>
            <person name="Vee V."/>
            <person name="English A."/>
            <person name="Wang M."/>
            <person name="Skinner E."/>
            <person name="Han Y."/>
            <person name="Muzny D.M."/>
            <person name="Worley K.C."/>
            <person name="Gibbs R.A."/>
        </authorList>
    </citation>
    <scope>NUCLEOTIDE SEQUENCE</scope>
</reference>
<feature type="coiled-coil region" evidence="1">
    <location>
        <begin position="20"/>
        <end position="47"/>
    </location>
</feature>
<dbReference type="AlphaFoldDB" id="A0A7M7GG57"/>
<evidence type="ECO:0000313" key="4">
    <source>
        <dbReference type="Proteomes" id="UP000007110"/>
    </source>
</evidence>
<dbReference type="Proteomes" id="UP000007110">
    <property type="component" value="Unassembled WGS sequence"/>
</dbReference>
<accession>A0A7M7GG57</accession>
<organism evidence="3 4">
    <name type="scientific">Strongylocentrotus purpuratus</name>
    <name type="common">Purple sea urchin</name>
    <dbReference type="NCBI Taxonomy" id="7668"/>
    <lineage>
        <taxon>Eukaryota</taxon>
        <taxon>Metazoa</taxon>
        <taxon>Echinodermata</taxon>
        <taxon>Eleutherozoa</taxon>
        <taxon>Echinozoa</taxon>
        <taxon>Echinoidea</taxon>
        <taxon>Euechinoidea</taxon>
        <taxon>Echinacea</taxon>
        <taxon>Camarodonta</taxon>
        <taxon>Echinidea</taxon>
        <taxon>Strongylocentrotidae</taxon>
        <taxon>Strongylocentrotus</taxon>
    </lineage>
</organism>
<keyword evidence="4" id="KW-1185">Reference proteome</keyword>
<reference evidence="3" key="2">
    <citation type="submission" date="2021-01" db="UniProtKB">
        <authorList>
            <consortium name="EnsemblMetazoa"/>
        </authorList>
    </citation>
    <scope>IDENTIFICATION</scope>
</reference>
<protein>
    <submittedName>
        <fullName evidence="3">Uncharacterized protein</fullName>
    </submittedName>
</protein>
<proteinExistence type="predicted"/>
<dbReference type="RefSeq" id="XP_003724559.1">
    <property type="nucleotide sequence ID" value="XM_003724511.3"/>
</dbReference>
<keyword evidence="1" id="KW-0175">Coiled coil</keyword>
<dbReference type="InParanoid" id="A0A7M7GG57"/>
<dbReference type="GeneID" id="100892294"/>
<name>A0A7M7GG57_STRPU</name>
<dbReference type="KEGG" id="spu:100892294"/>
<sequence length="179" mass="20304">MMAGRRLHLSPCVANDLALIDNLRSDLEGMKREHKRIQQDLRDISSSFKLFRHVISSTKKKPRLPEPVLDATSLRPVPTISVFDPSGLVSDHDNTGYDNDDDDKDGSSVDGITFFRDIVNQQCREEQIRSDEKGKVMEFMLFPPRRPRSSSWQLLGSAKLGERVGHLLDRRGSCKNSLI</sequence>
<evidence type="ECO:0000256" key="2">
    <source>
        <dbReference type="SAM" id="MobiDB-lite"/>
    </source>
</evidence>